<gene>
    <name evidence="3" type="ORF">GCM10022232_64740</name>
</gene>
<dbReference type="EMBL" id="BAAAZX010000021">
    <property type="protein sequence ID" value="GAA4013516.1"/>
    <property type="molecule type" value="Genomic_DNA"/>
</dbReference>
<comment type="caution">
    <text evidence="3">The sequence shown here is derived from an EMBL/GenBank/DDBJ whole genome shotgun (WGS) entry which is preliminary data.</text>
</comment>
<feature type="signal peptide" evidence="2">
    <location>
        <begin position="1"/>
        <end position="21"/>
    </location>
</feature>
<dbReference type="Proteomes" id="UP001500456">
    <property type="component" value="Unassembled WGS sequence"/>
</dbReference>
<name>A0ABP7SM68_9ACTN</name>
<proteinExistence type="predicted"/>
<keyword evidence="1" id="KW-1133">Transmembrane helix</keyword>
<evidence type="ECO:0000313" key="4">
    <source>
        <dbReference type="Proteomes" id="UP001500456"/>
    </source>
</evidence>
<organism evidence="3 4">
    <name type="scientific">Streptomyces plumbiresistens</name>
    <dbReference type="NCBI Taxonomy" id="511811"/>
    <lineage>
        <taxon>Bacteria</taxon>
        <taxon>Bacillati</taxon>
        <taxon>Actinomycetota</taxon>
        <taxon>Actinomycetes</taxon>
        <taxon>Kitasatosporales</taxon>
        <taxon>Streptomycetaceae</taxon>
        <taxon>Streptomyces</taxon>
    </lineage>
</organism>
<evidence type="ECO:0008006" key="5">
    <source>
        <dbReference type="Google" id="ProtNLM"/>
    </source>
</evidence>
<feature type="transmembrane region" description="Helical" evidence="1">
    <location>
        <begin position="82"/>
        <end position="100"/>
    </location>
</feature>
<keyword evidence="1" id="KW-0472">Membrane</keyword>
<keyword evidence="2" id="KW-0732">Signal</keyword>
<feature type="chain" id="PRO_5046382600" description="Integral membrane protein" evidence="2">
    <location>
        <begin position="22"/>
        <end position="179"/>
    </location>
</feature>
<feature type="transmembrane region" description="Helical" evidence="1">
    <location>
        <begin position="45"/>
        <end position="70"/>
    </location>
</feature>
<sequence>MGQAAVLVSVLSAAVSAACCAAGRRPDPVILVTMALMVLSMIDTMALHSTLLGPLAWTAVLASCALAVAVSRRHRSLGLERAAHLGVMALLTGAMAIGGGHDGGAPAGESAGGMAGMTHASAVQTGAAGEVLLIAGYVLSCGWGGVQLARGVTCQGPACAERVSGAVSLVVMAVMTVLG</sequence>
<keyword evidence="1" id="KW-0812">Transmembrane</keyword>
<accession>A0ABP7SM68</accession>
<evidence type="ECO:0000256" key="1">
    <source>
        <dbReference type="SAM" id="Phobius"/>
    </source>
</evidence>
<reference evidence="4" key="1">
    <citation type="journal article" date="2019" name="Int. J. Syst. Evol. Microbiol.">
        <title>The Global Catalogue of Microorganisms (GCM) 10K type strain sequencing project: providing services to taxonomists for standard genome sequencing and annotation.</title>
        <authorList>
            <consortium name="The Broad Institute Genomics Platform"/>
            <consortium name="The Broad Institute Genome Sequencing Center for Infectious Disease"/>
            <person name="Wu L."/>
            <person name="Ma J."/>
        </authorList>
    </citation>
    <scope>NUCLEOTIDE SEQUENCE [LARGE SCALE GENOMIC DNA]</scope>
    <source>
        <strain evidence="4">JCM 16924</strain>
    </source>
</reference>
<protein>
    <recommendedName>
        <fullName evidence="5">Integral membrane protein</fullName>
    </recommendedName>
</protein>
<evidence type="ECO:0000313" key="3">
    <source>
        <dbReference type="EMBL" id="GAA4013516.1"/>
    </source>
</evidence>
<dbReference type="RefSeq" id="WP_345568219.1">
    <property type="nucleotide sequence ID" value="NZ_BAAAZX010000021.1"/>
</dbReference>
<keyword evidence="4" id="KW-1185">Reference proteome</keyword>
<evidence type="ECO:0000256" key="2">
    <source>
        <dbReference type="SAM" id="SignalP"/>
    </source>
</evidence>